<keyword evidence="3" id="KW-1185">Reference proteome</keyword>
<proteinExistence type="predicted"/>
<gene>
    <name evidence="2" type="primary">g8286</name>
    <name evidence="2" type="ORF">VP750_LOCUS7124</name>
</gene>
<accession>A0ABP1G442</accession>
<organism evidence="2 3">
    <name type="scientific">Coccomyxa viridis</name>
    <dbReference type="NCBI Taxonomy" id="1274662"/>
    <lineage>
        <taxon>Eukaryota</taxon>
        <taxon>Viridiplantae</taxon>
        <taxon>Chlorophyta</taxon>
        <taxon>core chlorophytes</taxon>
        <taxon>Trebouxiophyceae</taxon>
        <taxon>Trebouxiophyceae incertae sedis</taxon>
        <taxon>Coccomyxaceae</taxon>
        <taxon>Coccomyxa</taxon>
    </lineage>
</organism>
<sequence length="511" mass="55186">MTPSAGGCLAKTYTAEILQGRGHIALHVLGVEAAAGVESDVRKAFGLCKASKEGIMITTIKMRDVDDPVEKSLGTILEALRADDSELEELDRNFRSLPVYVDFQSSSGETRGTRRKTNVVAANAGDAKPAADVFSKGVIGAHSLPASRKTPVAWHSVCNQVMMQWYPRDEAGAYNRQTVEGVPDAWAEGMVSLIQLTLYERGMTGEDRGTIKQYMFRMAKDRHFKIHGGRPEERVSDQTIQKHAEEGKQWKLLNDSIIAAGHIPDALANANDKARAEGFLRAEGPRSERQNLLGSAGPRQTRAAGTKRSRQLQATNKPADKRGAGEGRQRGKQRQAPRPISNQIQDRGCKKTEKDEGAQAKAGQVKRAPRRRRAVESVAPASQLDQRDGPHTPKGGPAIKSEHTDAAEVAGHRAGGAQTQAGADEMYIDLTTEDEGTDLDGEVSPTHDQEQQSIPVVTAEAATADACLKALDKGLLRAKGSNPGLQGPEAGCPRADLHREHQGKEQAYISV</sequence>
<feature type="compositionally biased region" description="Basic and acidic residues" evidence="1">
    <location>
        <begin position="347"/>
        <end position="358"/>
    </location>
</feature>
<protein>
    <submittedName>
        <fullName evidence="2">G8286 protein</fullName>
    </submittedName>
</protein>
<name>A0ABP1G442_9CHLO</name>
<dbReference type="EMBL" id="CAXHTA020000012">
    <property type="protein sequence ID" value="CAL5225465.1"/>
    <property type="molecule type" value="Genomic_DNA"/>
</dbReference>
<reference evidence="2 3" key="1">
    <citation type="submission" date="2024-06" db="EMBL/GenBank/DDBJ databases">
        <authorList>
            <person name="Kraege A."/>
            <person name="Thomma B."/>
        </authorList>
    </citation>
    <scope>NUCLEOTIDE SEQUENCE [LARGE SCALE GENOMIC DNA]</scope>
</reference>
<evidence type="ECO:0000313" key="3">
    <source>
        <dbReference type="Proteomes" id="UP001497392"/>
    </source>
</evidence>
<evidence type="ECO:0000313" key="2">
    <source>
        <dbReference type="EMBL" id="CAL5225465.1"/>
    </source>
</evidence>
<feature type="region of interest" description="Disordered" evidence="1">
    <location>
        <begin position="479"/>
        <end position="511"/>
    </location>
</feature>
<feature type="compositionally biased region" description="Basic and acidic residues" evidence="1">
    <location>
        <begin position="495"/>
        <end position="504"/>
    </location>
</feature>
<feature type="compositionally biased region" description="Basic and acidic residues" evidence="1">
    <location>
        <begin position="318"/>
        <end position="329"/>
    </location>
</feature>
<dbReference type="Proteomes" id="UP001497392">
    <property type="component" value="Unassembled WGS sequence"/>
</dbReference>
<evidence type="ECO:0000256" key="1">
    <source>
        <dbReference type="SAM" id="MobiDB-lite"/>
    </source>
</evidence>
<feature type="compositionally biased region" description="Basic and acidic residues" evidence="1">
    <location>
        <begin position="280"/>
        <end position="289"/>
    </location>
</feature>
<comment type="caution">
    <text evidence="2">The sequence shown here is derived from an EMBL/GenBank/DDBJ whole genome shotgun (WGS) entry which is preliminary data.</text>
</comment>
<feature type="region of interest" description="Disordered" evidence="1">
    <location>
        <begin position="280"/>
        <end position="422"/>
    </location>
</feature>